<accession>Q2AC72</accession>
<feature type="domain" description="Methyltransferase regulatory" evidence="2">
    <location>
        <begin position="302"/>
        <end position="384"/>
    </location>
</feature>
<dbReference type="SUPFAM" id="SSF53335">
    <property type="entry name" value="S-adenosyl-L-methionine-dependent methyltransferases"/>
    <property type="match status" value="1"/>
</dbReference>
<sequence>MRGDAKPRDGLRSPLRRAPRGRFLRLSGHRFEPGAADGGVSVCNGDAGTAARRISPARRPCPSIALPDRRAAPGTLPQKGTTMSLPRTAANELVYTHGYYEILSPGVIAAALESRGQRAPDLQDPLCYFELGMGFGVSLLAHAASFPHMRFFGNDFNPAHVAYARDLARDAGLSNVEVFEDGFEELPDRDLPMMDCIVMHGVYSWVSPALRQAIVRFIERRLKPGGVVYVSYNTLPGWAPLLPLRELFHLHASRVADPESDAAGQLQGALDFIGRLAACEGGYVQAHPAVAERLRHAQVEGPNYALHEYVGPDSHPLYFHQVAAEFEAAGLSFAAPALLAEQVDAACVPEELAALLQSTPDPVLRETLRDYGLNRAFRRDLFVRGGQALAPAEQAARMLEREWLLAAPRDALPQCAALRLVGQWLGEAACADLLDALGEGPVRLRDLAARPQQASLPAQSIHEALLLLSSSGVAMPALPAALRATARASVQGFNTAVLQRGGADGTRHLVCGASGLATEWTPAALRQIRAAQSHAGDPDAIARAVAESLGGDGVLDAAELAESARQYLAQRAPLLRRLEVV</sequence>
<dbReference type="GO" id="GO:0032259">
    <property type="term" value="P:methylation"/>
    <property type="evidence" value="ECO:0007669"/>
    <property type="project" value="UniProtKB-KW"/>
</dbReference>
<evidence type="ECO:0000259" key="3">
    <source>
        <dbReference type="Pfam" id="PF13649"/>
    </source>
</evidence>
<evidence type="ECO:0000259" key="2">
    <source>
        <dbReference type="Pfam" id="PF10119"/>
    </source>
</evidence>
<dbReference type="InterPro" id="IPR018773">
    <property type="entry name" value="MeTrfase_reg_dom_prd"/>
</dbReference>
<dbReference type="GO" id="GO:0008168">
    <property type="term" value="F:methyltransferase activity"/>
    <property type="evidence" value="ECO:0007669"/>
    <property type="project" value="UniProtKB-KW"/>
</dbReference>
<evidence type="ECO:0000256" key="1">
    <source>
        <dbReference type="SAM" id="MobiDB-lite"/>
    </source>
</evidence>
<dbReference type="Pfam" id="PF13649">
    <property type="entry name" value="Methyltransf_25"/>
    <property type="match status" value="1"/>
</dbReference>
<feature type="domain" description="Methyltransferase" evidence="3">
    <location>
        <begin position="130"/>
        <end position="226"/>
    </location>
</feature>
<evidence type="ECO:0000313" key="4">
    <source>
        <dbReference type="EMBL" id="BAE80263.1"/>
    </source>
</evidence>
<name>Q2AC72_9BURK</name>
<keyword evidence="4" id="KW-0489">Methyltransferase</keyword>
<feature type="region of interest" description="Disordered" evidence="1">
    <location>
        <begin position="59"/>
        <end position="83"/>
    </location>
</feature>
<reference evidence="4" key="1">
    <citation type="submission" date="2005-03" db="EMBL/GenBank/DDBJ databases">
        <title>Hrp gene cluster from Acidovorax avenae.</title>
        <authorList>
            <person name="Che F."/>
            <person name="Takai R."/>
        </authorList>
    </citation>
    <scope>NUCLEOTIDE SEQUENCE</scope>
    <source>
        <strain evidence="4">N1141</strain>
    </source>
</reference>
<dbReference type="EMBL" id="AB207102">
    <property type="protein sequence ID" value="BAE80263.1"/>
    <property type="molecule type" value="Genomic_DNA"/>
</dbReference>
<protein>
    <submittedName>
        <fullName evidence="4">SAM-dependent methyltransferase</fullName>
    </submittedName>
</protein>
<keyword evidence="4" id="KW-0808">Transferase</keyword>
<dbReference type="CDD" id="cd02440">
    <property type="entry name" value="AdoMet_MTases"/>
    <property type="match status" value="1"/>
</dbReference>
<dbReference type="AlphaFoldDB" id="Q2AC72"/>
<proteinExistence type="predicted"/>
<dbReference type="Gene3D" id="3.40.50.150">
    <property type="entry name" value="Vaccinia Virus protein VP39"/>
    <property type="match status" value="1"/>
</dbReference>
<organism evidence="4">
    <name type="scientific">Paracidovorax avenae</name>
    <dbReference type="NCBI Taxonomy" id="80867"/>
    <lineage>
        <taxon>Bacteria</taxon>
        <taxon>Pseudomonadati</taxon>
        <taxon>Pseudomonadota</taxon>
        <taxon>Betaproteobacteria</taxon>
        <taxon>Burkholderiales</taxon>
        <taxon>Comamonadaceae</taxon>
        <taxon>Paracidovorax</taxon>
    </lineage>
</organism>
<dbReference type="InterPro" id="IPR029063">
    <property type="entry name" value="SAM-dependent_MTases_sf"/>
</dbReference>
<dbReference type="Pfam" id="PF10119">
    <property type="entry name" value="MethyTransf_Reg"/>
    <property type="match status" value="1"/>
</dbReference>
<dbReference type="InterPro" id="IPR041698">
    <property type="entry name" value="Methyltransf_25"/>
</dbReference>